<sequence length="304" mass="35288">MDIYEEEKKLPDVKLLEKVMGELKKAKSRQTVYICLGWLAYWCDGGSVSFNEHKDGIFYEGVPKNVKGRLLSHIATTKLYFRRFIPFNDKGTRIMEILDNNRKIVASYCDELTANEALAFEYAITMDLQNVLTNIDAFEEKKLPDVKLLEKVMGELKKAKSRQTVYICLGWLAYWCDGGSVSFNEHKDGIFYEGVPKNVKGRLLSHIATTKLYFRRFIPFNDKETRIMEMLDNNRKIVASYCDELTPNEALAFEYAITMDLQNILTNIDAFGQSNDVMIKKHLETNKKISEWSSTKSTFFQRYF</sequence>
<organism evidence="1 2">
    <name type="scientific">Rhabditophanes sp. KR3021</name>
    <dbReference type="NCBI Taxonomy" id="114890"/>
    <lineage>
        <taxon>Eukaryota</taxon>
        <taxon>Metazoa</taxon>
        <taxon>Ecdysozoa</taxon>
        <taxon>Nematoda</taxon>
        <taxon>Chromadorea</taxon>
        <taxon>Rhabditida</taxon>
        <taxon>Tylenchina</taxon>
        <taxon>Panagrolaimomorpha</taxon>
        <taxon>Strongyloidoidea</taxon>
        <taxon>Alloionematidae</taxon>
        <taxon>Rhabditophanes</taxon>
    </lineage>
</organism>
<protein>
    <submittedName>
        <fullName evidence="2">FERM domain-containing protein</fullName>
    </submittedName>
</protein>
<dbReference type="Proteomes" id="UP000095286">
    <property type="component" value="Unplaced"/>
</dbReference>
<name>A0AC35UAS3_9BILA</name>
<evidence type="ECO:0000313" key="1">
    <source>
        <dbReference type="Proteomes" id="UP000095286"/>
    </source>
</evidence>
<proteinExistence type="predicted"/>
<accession>A0AC35UAS3</accession>
<reference evidence="2" key="1">
    <citation type="submission" date="2016-11" db="UniProtKB">
        <authorList>
            <consortium name="WormBaseParasite"/>
        </authorList>
    </citation>
    <scope>IDENTIFICATION</scope>
    <source>
        <strain evidence="2">KR3021</strain>
    </source>
</reference>
<evidence type="ECO:0000313" key="2">
    <source>
        <dbReference type="WBParaSite" id="RSKR_0000900700.1"/>
    </source>
</evidence>
<dbReference type="WBParaSite" id="RSKR_0000900700.1">
    <property type="protein sequence ID" value="RSKR_0000900700.1"/>
    <property type="gene ID" value="RSKR_0000900700"/>
</dbReference>